<dbReference type="GO" id="GO:0008757">
    <property type="term" value="F:S-adenosylmethionine-dependent methyltransferase activity"/>
    <property type="evidence" value="ECO:0007669"/>
    <property type="project" value="InterPro"/>
</dbReference>
<evidence type="ECO:0000256" key="1">
    <source>
        <dbReference type="ARBA" id="ARBA00008361"/>
    </source>
</evidence>
<dbReference type="InterPro" id="IPR051052">
    <property type="entry name" value="Diverse_substrate_MTase"/>
</dbReference>
<dbReference type="InterPro" id="IPR029063">
    <property type="entry name" value="SAM-dependent_MTases_sf"/>
</dbReference>
<gene>
    <name evidence="5" type="ORF">OG579_09470</name>
</gene>
<dbReference type="Pfam" id="PF08241">
    <property type="entry name" value="Methyltransf_11"/>
    <property type="match status" value="1"/>
</dbReference>
<evidence type="ECO:0000313" key="5">
    <source>
        <dbReference type="EMBL" id="WUM21972.1"/>
    </source>
</evidence>
<reference evidence="5 6" key="1">
    <citation type="submission" date="2022-10" db="EMBL/GenBank/DDBJ databases">
        <title>The complete genomes of actinobacterial strains from the NBC collection.</title>
        <authorList>
            <person name="Joergensen T.S."/>
            <person name="Alvarez Arevalo M."/>
            <person name="Sterndorff E.B."/>
            <person name="Faurdal D."/>
            <person name="Vuksanovic O."/>
            <person name="Mourched A.-S."/>
            <person name="Charusanti P."/>
            <person name="Shaw S."/>
            <person name="Blin K."/>
            <person name="Weber T."/>
        </authorList>
    </citation>
    <scope>NUCLEOTIDE SEQUENCE [LARGE SCALE GENOMIC DNA]</scope>
    <source>
        <strain evidence="5 6">NBC_00319</strain>
    </source>
</reference>
<organism evidence="5 6">
    <name type="scientific">Williamsia herbipolensis</name>
    <dbReference type="NCBI Taxonomy" id="1603258"/>
    <lineage>
        <taxon>Bacteria</taxon>
        <taxon>Bacillati</taxon>
        <taxon>Actinomycetota</taxon>
        <taxon>Actinomycetes</taxon>
        <taxon>Mycobacteriales</taxon>
        <taxon>Nocardiaceae</taxon>
        <taxon>Williamsia</taxon>
    </lineage>
</organism>
<dbReference type="Gene3D" id="3.40.50.150">
    <property type="entry name" value="Vaccinia Virus protein VP39"/>
    <property type="match status" value="1"/>
</dbReference>
<dbReference type="SUPFAM" id="SSF53335">
    <property type="entry name" value="S-adenosyl-L-methionine-dependent methyltransferases"/>
    <property type="match status" value="1"/>
</dbReference>
<dbReference type="GO" id="GO:0032259">
    <property type="term" value="P:methylation"/>
    <property type="evidence" value="ECO:0007669"/>
    <property type="project" value="UniProtKB-KW"/>
</dbReference>
<protein>
    <submittedName>
        <fullName evidence="5">Class I SAM-dependent methyltransferase</fullName>
    </submittedName>
</protein>
<dbReference type="Proteomes" id="UP001432128">
    <property type="component" value="Chromosome"/>
</dbReference>
<name>A0AAU4K7J0_9NOCA</name>
<evidence type="ECO:0000256" key="2">
    <source>
        <dbReference type="ARBA" id="ARBA00022603"/>
    </source>
</evidence>
<dbReference type="InterPro" id="IPR013216">
    <property type="entry name" value="Methyltransf_11"/>
</dbReference>
<feature type="domain" description="Methyltransferase type 11" evidence="4">
    <location>
        <begin position="40"/>
        <end position="131"/>
    </location>
</feature>
<evidence type="ECO:0000256" key="3">
    <source>
        <dbReference type="ARBA" id="ARBA00022679"/>
    </source>
</evidence>
<dbReference type="PANTHER" id="PTHR44942">
    <property type="entry name" value="METHYLTRANSF_11 DOMAIN-CONTAINING PROTEIN"/>
    <property type="match status" value="1"/>
</dbReference>
<evidence type="ECO:0000313" key="6">
    <source>
        <dbReference type="Proteomes" id="UP001432128"/>
    </source>
</evidence>
<evidence type="ECO:0000259" key="4">
    <source>
        <dbReference type="Pfam" id="PF08241"/>
    </source>
</evidence>
<dbReference type="AlphaFoldDB" id="A0AAU4K7J0"/>
<keyword evidence="6" id="KW-1185">Reference proteome</keyword>
<dbReference type="CDD" id="cd02440">
    <property type="entry name" value="AdoMet_MTases"/>
    <property type="match status" value="1"/>
</dbReference>
<dbReference type="KEGG" id="whr:OG579_09470"/>
<keyword evidence="3" id="KW-0808">Transferase</keyword>
<keyword evidence="2 5" id="KW-0489">Methyltransferase</keyword>
<dbReference type="PANTHER" id="PTHR44942:SF4">
    <property type="entry name" value="METHYLTRANSFERASE TYPE 11 DOMAIN-CONTAINING PROTEIN"/>
    <property type="match status" value="1"/>
</dbReference>
<dbReference type="EMBL" id="CP108021">
    <property type="protein sequence ID" value="WUM21972.1"/>
    <property type="molecule type" value="Genomic_DNA"/>
</dbReference>
<sequence length="209" mass="22876">MRKRPAPSSSHAADSPRWNHNIHYHRLILDTVPADAQTALDIGTGNGLLAAELAEIVPDVIGIDVHAPVVETAKAESSDVRWIVGDAMTYPFEPGSFDVVASVATLHHIPDIDAALHRCADLAAPGGVVAIVGLGRTSRPREVALHIAGLVQHQYLSRRRGLWEHTAPIVWPPPHTYTEVEAAVARVMPGAVFRLLPLWRYILVWHKPR</sequence>
<dbReference type="RefSeq" id="WP_328858923.1">
    <property type="nucleotide sequence ID" value="NZ_CP108021.1"/>
</dbReference>
<proteinExistence type="inferred from homology"/>
<comment type="similarity">
    <text evidence="1">Belongs to the methyltransferase superfamily.</text>
</comment>
<accession>A0AAU4K7J0</accession>